<keyword evidence="1" id="KW-0472">Membrane</keyword>
<keyword evidence="1" id="KW-1133">Transmembrane helix</keyword>
<accession>A0A4S8KSJ2</accession>
<feature type="transmembrane region" description="Helical" evidence="1">
    <location>
        <begin position="258"/>
        <end position="280"/>
    </location>
</feature>
<feature type="transmembrane region" description="Helical" evidence="1">
    <location>
        <begin position="179"/>
        <end position="199"/>
    </location>
</feature>
<name>A0A4S8KSJ2_DENBC</name>
<evidence type="ECO:0000313" key="3">
    <source>
        <dbReference type="Proteomes" id="UP000297245"/>
    </source>
</evidence>
<protein>
    <submittedName>
        <fullName evidence="2">Uncharacterized protein</fullName>
    </submittedName>
</protein>
<dbReference type="EMBL" id="ML180133">
    <property type="protein sequence ID" value="THU78794.1"/>
    <property type="molecule type" value="Genomic_DNA"/>
</dbReference>
<keyword evidence="3" id="KW-1185">Reference proteome</keyword>
<reference evidence="2 3" key="1">
    <citation type="journal article" date="2019" name="Nat. Ecol. Evol.">
        <title>Megaphylogeny resolves global patterns of mushroom evolution.</title>
        <authorList>
            <person name="Varga T."/>
            <person name="Krizsan K."/>
            <person name="Foldi C."/>
            <person name="Dima B."/>
            <person name="Sanchez-Garcia M."/>
            <person name="Sanchez-Ramirez S."/>
            <person name="Szollosi G.J."/>
            <person name="Szarkandi J.G."/>
            <person name="Papp V."/>
            <person name="Albert L."/>
            <person name="Andreopoulos W."/>
            <person name="Angelini C."/>
            <person name="Antonin V."/>
            <person name="Barry K.W."/>
            <person name="Bougher N.L."/>
            <person name="Buchanan P."/>
            <person name="Buyck B."/>
            <person name="Bense V."/>
            <person name="Catcheside P."/>
            <person name="Chovatia M."/>
            <person name="Cooper J."/>
            <person name="Damon W."/>
            <person name="Desjardin D."/>
            <person name="Finy P."/>
            <person name="Geml J."/>
            <person name="Haridas S."/>
            <person name="Hughes K."/>
            <person name="Justo A."/>
            <person name="Karasinski D."/>
            <person name="Kautmanova I."/>
            <person name="Kiss B."/>
            <person name="Kocsube S."/>
            <person name="Kotiranta H."/>
            <person name="LaButti K.M."/>
            <person name="Lechner B.E."/>
            <person name="Liimatainen K."/>
            <person name="Lipzen A."/>
            <person name="Lukacs Z."/>
            <person name="Mihaltcheva S."/>
            <person name="Morgado L.N."/>
            <person name="Niskanen T."/>
            <person name="Noordeloos M.E."/>
            <person name="Ohm R.A."/>
            <person name="Ortiz-Santana B."/>
            <person name="Ovrebo C."/>
            <person name="Racz N."/>
            <person name="Riley R."/>
            <person name="Savchenko A."/>
            <person name="Shiryaev A."/>
            <person name="Soop K."/>
            <person name="Spirin V."/>
            <person name="Szebenyi C."/>
            <person name="Tomsovsky M."/>
            <person name="Tulloss R.E."/>
            <person name="Uehling J."/>
            <person name="Grigoriev I.V."/>
            <person name="Vagvolgyi C."/>
            <person name="Papp T."/>
            <person name="Martin F.M."/>
            <person name="Miettinen O."/>
            <person name="Hibbett D.S."/>
            <person name="Nagy L.G."/>
        </authorList>
    </citation>
    <scope>NUCLEOTIDE SEQUENCE [LARGE SCALE GENOMIC DNA]</scope>
    <source>
        <strain evidence="2 3">CBS 962.96</strain>
    </source>
</reference>
<sequence>MSDSIPNVPSIPRLPLEEIFEIESGLVNEYIASYIPLVFYTLLYGIEPYNKNQCAYLVLFVTCTYILAHKKGHVKRMQSTAIVALFMLATLGFILSCIYAFLSIKENIMNYFVADTFSFDEVLFIQKLRCYKIWGSKKKFIAFPVFISIINNEVGLLVATNHAMEQIVLLGDDISKSFLIVNFFTNLFIPSMIVGRIWWIGHEVSKFLSQSKQFNFMKYSMAACLESGIMYPLALLPSVVMILLPWDASSSSVYYYPILIQVVGIAPTFIIVRIALGISIENVDDTIRMYEDGGQAELSTWEVNHDINQSVHGEQSTV</sequence>
<feature type="transmembrane region" description="Helical" evidence="1">
    <location>
        <begin position="49"/>
        <end position="68"/>
    </location>
</feature>
<proteinExistence type="predicted"/>
<feature type="transmembrane region" description="Helical" evidence="1">
    <location>
        <begin position="140"/>
        <end position="159"/>
    </location>
</feature>
<feature type="transmembrane region" description="Helical" evidence="1">
    <location>
        <begin position="219"/>
        <end position="246"/>
    </location>
</feature>
<evidence type="ECO:0000313" key="2">
    <source>
        <dbReference type="EMBL" id="THU78794.1"/>
    </source>
</evidence>
<dbReference type="Proteomes" id="UP000297245">
    <property type="component" value="Unassembled WGS sequence"/>
</dbReference>
<organism evidence="2 3">
    <name type="scientific">Dendrothele bispora (strain CBS 962.96)</name>
    <dbReference type="NCBI Taxonomy" id="1314807"/>
    <lineage>
        <taxon>Eukaryota</taxon>
        <taxon>Fungi</taxon>
        <taxon>Dikarya</taxon>
        <taxon>Basidiomycota</taxon>
        <taxon>Agaricomycotina</taxon>
        <taxon>Agaricomycetes</taxon>
        <taxon>Agaricomycetidae</taxon>
        <taxon>Agaricales</taxon>
        <taxon>Agaricales incertae sedis</taxon>
        <taxon>Dendrothele</taxon>
    </lineage>
</organism>
<keyword evidence="1" id="KW-0812">Transmembrane</keyword>
<evidence type="ECO:0000256" key="1">
    <source>
        <dbReference type="SAM" id="Phobius"/>
    </source>
</evidence>
<dbReference type="AlphaFoldDB" id="A0A4S8KSJ2"/>
<feature type="transmembrane region" description="Helical" evidence="1">
    <location>
        <begin position="80"/>
        <end position="102"/>
    </location>
</feature>
<gene>
    <name evidence="2" type="ORF">K435DRAFT_811256</name>
</gene>